<dbReference type="AlphaFoldDB" id="X8IQB2"/>
<dbReference type="InterPro" id="IPR036162">
    <property type="entry name" value="Resolvase-like_N_sf"/>
</dbReference>
<organism evidence="1 2">
    <name type="scientific">Mogibacterium timidum ATCC 33093</name>
    <dbReference type="NCBI Taxonomy" id="1401079"/>
    <lineage>
        <taxon>Bacteria</taxon>
        <taxon>Bacillati</taxon>
        <taxon>Bacillota</taxon>
        <taxon>Clostridia</taxon>
        <taxon>Peptostreptococcales</taxon>
        <taxon>Anaerovoracaceae</taxon>
        <taxon>Mogibacterium</taxon>
    </lineage>
</organism>
<dbReference type="GO" id="GO:0003677">
    <property type="term" value="F:DNA binding"/>
    <property type="evidence" value="ECO:0007669"/>
    <property type="project" value="InterPro"/>
</dbReference>
<gene>
    <name evidence="1" type="ORF">HMPREF0581_0851</name>
</gene>
<dbReference type="EMBL" id="JALU01000022">
    <property type="protein sequence ID" value="EUC51822.1"/>
    <property type="molecule type" value="Genomic_DNA"/>
</dbReference>
<feature type="non-terminal residue" evidence="1">
    <location>
        <position position="1"/>
    </location>
</feature>
<dbReference type="SUPFAM" id="SSF53041">
    <property type="entry name" value="Resolvase-like"/>
    <property type="match status" value="1"/>
</dbReference>
<name>X8IQB2_9FIRM</name>
<dbReference type="GO" id="GO:0000150">
    <property type="term" value="F:DNA strand exchange activity"/>
    <property type="evidence" value="ECO:0007669"/>
    <property type="project" value="InterPro"/>
</dbReference>
<sequence length="41" mass="4830">VEENKVSTVIVKDMSRFGRDYLKVGFYTEILFKEKGVNKNF</sequence>
<dbReference type="Gene3D" id="3.40.50.1390">
    <property type="entry name" value="Resolvase, N-terminal catalytic domain"/>
    <property type="match status" value="1"/>
</dbReference>
<evidence type="ECO:0000313" key="2">
    <source>
        <dbReference type="Proteomes" id="UP000022645"/>
    </source>
</evidence>
<dbReference type="Proteomes" id="UP000022645">
    <property type="component" value="Unassembled WGS sequence"/>
</dbReference>
<evidence type="ECO:0000313" key="1">
    <source>
        <dbReference type="EMBL" id="EUC51822.1"/>
    </source>
</evidence>
<accession>X8IQB2</accession>
<reference evidence="1 2" key="1">
    <citation type="submission" date="2014-01" db="EMBL/GenBank/DDBJ databases">
        <authorList>
            <person name="Durkin A.S."/>
            <person name="McCorrison J."/>
            <person name="Torralba M."/>
            <person name="Gillis M."/>
            <person name="Haft D.H."/>
            <person name="Methe B."/>
            <person name="Sutton G."/>
            <person name="Nelson K.E."/>
        </authorList>
    </citation>
    <scope>NUCLEOTIDE SEQUENCE [LARGE SCALE GENOMIC DNA]</scope>
    <source>
        <strain evidence="1 2">ATCC 33093</strain>
    </source>
</reference>
<proteinExistence type="predicted"/>
<comment type="caution">
    <text evidence="1">The sequence shown here is derived from an EMBL/GenBank/DDBJ whole genome shotgun (WGS) entry which is preliminary data.</text>
</comment>
<protein>
    <submittedName>
        <fullName evidence="1">TnpX site-specific recombinase domain protein</fullName>
    </submittedName>
</protein>